<dbReference type="EMBL" id="JABBWD010000138">
    <property type="protein sequence ID" value="KAG1763977.1"/>
    <property type="molecule type" value="Genomic_DNA"/>
</dbReference>
<name>A0A9P6ZFM0_9AGAM</name>
<dbReference type="Proteomes" id="UP000714275">
    <property type="component" value="Unassembled WGS sequence"/>
</dbReference>
<organism evidence="2 3">
    <name type="scientific">Suillus placidus</name>
    <dbReference type="NCBI Taxonomy" id="48579"/>
    <lineage>
        <taxon>Eukaryota</taxon>
        <taxon>Fungi</taxon>
        <taxon>Dikarya</taxon>
        <taxon>Basidiomycota</taxon>
        <taxon>Agaricomycotina</taxon>
        <taxon>Agaricomycetes</taxon>
        <taxon>Agaricomycetidae</taxon>
        <taxon>Boletales</taxon>
        <taxon>Suillineae</taxon>
        <taxon>Suillaceae</taxon>
        <taxon>Suillus</taxon>
    </lineage>
</organism>
<evidence type="ECO:0000256" key="1">
    <source>
        <dbReference type="SAM" id="Phobius"/>
    </source>
</evidence>
<protein>
    <submittedName>
        <fullName evidence="2">Uncharacterized protein</fullName>
    </submittedName>
</protein>
<dbReference type="AlphaFoldDB" id="A0A9P6ZFM0"/>
<reference evidence="2" key="1">
    <citation type="journal article" date="2020" name="New Phytol.">
        <title>Comparative genomics reveals dynamic genome evolution in host specialist ectomycorrhizal fungi.</title>
        <authorList>
            <person name="Lofgren L.A."/>
            <person name="Nguyen N.H."/>
            <person name="Vilgalys R."/>
            <person name="Ruytinx J."/>
            <person name="Liao H.L."/>
            <person name="Branco S."/>
            <person name="Kuo A."/>
            <person name="LaButti K."/>
            <person name="Lipzen A."/>
            <person name="Andreopoulos W."/>
            <person name="Pangilinan J."/>
            <person name="Riley R."/>
            <person name="Hundley H."/>
            <person name="Na H."/>
            <person name="Barry K."/>
            <person name="Grigoriev I.V."/>
            <person name="Stajich J.E."/>
            <person name="Kennedy P.G."/>
        </authorList>
    </citation>
    <scope>NUCLEOTIDE SEQUENCE</scope>
    <source>
        <strain evidence="2">DOB743</strain>
    </source>
</reference>
<evidence type="ECO:0000313" key="2">
    <source>
        <dbReference type="EMBL" id="KAG1763977.1"/>
    </source>
</evidence>
<keyword evidence="3" id="KW-1185">Reference proteome</keyword>
<gene>
    <name evidence="2" type="ORF">EV702DRAFT_1205252</name>
</gene>
<comment type="caution">
    <text evidence="2">The sequence shown here is derived from an EMBL/GenBank/DDBJ whole genome shotgun (WGS) entry which is preliminary data.</text>
</comment>
<keyword evidence="1" id="KW-1133">Transmembrane helix</keyword>
<proteinExistence type="predicted"/>
<feature type="transmembrane region" description="Helical" evidence="1">
    <location>
        <begin position="12"/>
        <end position="33"/>
    </location>
</feature>
<accession>A0A9P6ZFM0</accession>
<sequence length="214" mass="23247">MSAGCITNNNLFLIGDIFLTIVRSGLTVSIAVLRSTLLSLNNISRVSIETGVMQACQMTAKITGQLLTIILSCPPPNSPQQLLWNGGYVKAHSVVQGTSGSISTDHVIIITVSGSLVEPINPEPTFLRLRDDINTDDFMEINGGQSTWQVSQSTLQAACELLWSKVVEIKVTLKGIASVTPSDIKTFPYQLSDGKQPVGSLRRRVHFYMPPLPH</sequence>
<evidence type="ECO:0000313" key="3">
    <source>
        <dbReference type="Proteomes" id="UP000714275"/>
    </source>
</evidence>
<keyword evidence="1" id="KW-0472">Membrane</keyword>
<dbReference type="OrthoDB" id="2632672at2759"/>
<keyword evidence="1" id="KW-0812">Transmembrane</keyword>